<reference evidence="2" key="1">
    <citation type="submission" date="2018-07" db="EMBL/GenBank/DDBJ databases">
        <authorList>
            <person name="Peiro R."/>
            <person name="Begona"/>
            <person name="Cbmso G."/>
            <person name="Lopez M."/>
            <person name="Gonzalez S."/>
        </authorList>
    </citation>
    <scope>NUCLEOTIDE SEQUENCE [LARGE SCALE GENOMIC DNA]</scope>
</reference>
<keyword evidence="2" id="KW-1185">Reference proteome</keyword>
<proteinExistence type="predicted"/>
<evidence type="ECO:0000313" key="1">
    <source>
        <dbReference type="EMBL" id="SSC65930.1"/>
    </source>
</evidence>
<protein>
    <submittedName>
        <fullName evidence="1">Uncharacterized protein</fullName>
    </submittedName>
</protein>
<organism evidence="1 2">
    <name type="scientific">Ciceribacter selenitireducens ATCC BAA-1503</name>
    <dbReference type="NCBI Taxonomy" id="1336235"/>
    <lineage>
        <taxon>Bacteria</taxon>
        <taxon>Pseudomonadati</taxon>
        <taxon>Pseudomonadota</taxon>
        <taxon>Alphaproteobacteria</taxon>
        <taxon>Hyphomicrobiales</taxon>
        <taxon>Rhizobiaceae</taxon>
        <taxon>Ciceribacter</taxon>
    </lineage>
</organism>
<dbReference type="AlphaFoldDB" id="A0A376AE26"/>
<name>A0A376AE26_9HYPH</name>
<sequence length="67" mass="6911">MPGRGFSAIGVAEAIINRRDDAKKTSRGRVAAQGRADAPAQTFLCAGTVWPGSLKGEFPRPDAGAPS</sequence>
<evidence type="ECO:0000313" key="2">
    <source>
        <dbReference type="Proteomes" id="UP000254764"/>
    </source>
</evidence>
<dbReference type="EMBL" id="UEYP01000001">
    <property type="protein sequence ID" value="SSC65930.1"/>
    <property type="molecule type" value="Genomic_DNA"/>
</dbReference>
<gene>
    <name evidence="1" type="ORF">RHIZ70_1638</name>
</gene>
<accession>A0A376AE26</accession>
<dbReference type="Proteomes" id="UP000254764">
    <property type="component" value="Unassembled WGS sequence"/>
</dbReference>